<keyword evidence="2" id="KW-0808">Transferase</keyword>
<organism evidence="6 7">
    <name type="scientific">Rhodococcus ruber</name>
    <dbReference type="NCBI Taxonomy" id="1830"/>
    <lineage>
        <taxon>Bacteria</taxon>
        <taxon>Bacillati</taxon>
        <taxon>Actinomycetota</taxon>
        <taxon>Actinomycetes</taxon>
        <taxon>Mycobacteriales</taxon>
        <taxon>Nocardiaceae</taxon>
        <taxon>Rhodococcus</taxon>
    </lineage>
</organism>
<comment type="caution">
    <text evidence="6">The sequence shown here is derived from an EMBL/GenBank/DDBJ whole genome shotgun (WGS) entry which is preliminary data.</text>
</comment>
<name>A0ABT4M8W1_9NOCA</name>
<reference evidence="6" key="1">
    <citation type="submission" date="2022-12" db="EMBL/GenBank/DDBJ databases">
        <authorList>
            <person name="Krivoruchko A.V."/>
            <person name="Elkin A."/>
        </authorList>
    </citation>
    <scope>NUCLEOTIDE SEQUENCE</scope>
    <source>
        <strain evidence="6">IEGM 1391</strain>
    </source>
</reference>
<dbReference type="Gene3D" id="3.40.366.10">
    <property type="entry name" value="Malonyl-Coenzyme A Acyl Carrier Protein, domain 2"/>
    <property type="match status" value="1"/>
</dbReference>
<evidence type="ECO:0000256" key="3">
    <source>
        <dbReference type="ARBA" id="ARBA00023315"/>
    </source>
</evidence>
<dbReference type="Gene3D" id="3.30.70.250">
    <property type="entry name" value="Malonyl-CoA ACP transacylase, ACP-binding"/>
    <property type="match status" value="1"/>
</dbReference>
<keyword evidence="3" id="KW-0012">Acyltransferase</keyword>
<dbReference type="RefSeq" id="WP_269601755.1">
    <property type="nucleotide sequence ID" value="NZ_JAPWIJ010000001.1"/>
</dbReference>
<evidence type="ECO:0000256" key="4">
    <source>
        <dbReference type="ARBA" id="ARBA00048462"/>
    </source>
</evidence>
<dbReference type="InterPro" id="IPR050858">
    <property type="entry name" value="Mal-CoA-ACP_Trans/PKS_FabD"/>
</dbReference>
<protein>
    <recommendedName>
        <fullName evidence="1">[acyl-carrier-protein] S-malonyltransferase</fullName>
        <ecNumber evidence="1">2.3.1.39</ecNumber>
    </recommendedName>
</protein>
<dbReference type="InterPro" id="IPR016035">
    <property type="entry name" value="Acyl_Trfase/lysoPLipase"/>
</dbReference>
<feature type="domain" description="Malonyl-CoA:ACP transacylase (MAT)" evidence="5">
    <location>
        <begin position="5"/>
        <end position="307"/>
    </location>
</feature>
<dbReference type="InterPro" id="IPR014043">
    <property type="entry name" value="Acyl_transferase_dom"/>
</dbReference>
<dbReference type="PANTHER" id="PTHR42681:SF1">
    <property type="entry name" value="MALONYL-COA-ACYL CARRIER PROTEIN TRANSACYLASE, MITOCHONDRIAL"/>
    <property type="match status" value="1"/>
</dbReference>
<dbReference type="EC" id="2.3.1.39" evidence="1"/>
<evidence type="ECO:0000256" key="1">
    <source>
        <dbReference type="ARBA" id="ARBA00013258"/>
    </source>
</evidence>
<evidence type="ECO:0000313" key="6">
    <source>
        <dbReference type="EMBL" id="MCZ4517144.1"/>
    </source>
</evidence>
<dbReference type="Pfam" id="PF00698">
    <property type="entry name" value="Acyl_transf_1"/>
    <property type="match status" value="1"/>
</dbReference>
<dbReference type="Proteomes" id="UP001081071">
    <property type="component" value="Unassembled WGS sequence"/>
</dbReference>
<evidence type="ECO:0000256" key="2">
    <source>
        <dbReference type="ARBA" id="ARBA00022679"/>
    </source>
</evidence>
<dbReference type="SUPFAM" id="SSF55048">
    <property type="entry name" value="Probable ACP-binding domain of malonyl-CoA ACP transacylase"/>
    <property type="match status" value="1"/>
</dbReference>
<evidence type="ECO:0000259" key="5">
    <source>
        <dbReference type="SMART" id="SM00827"/>
    </source>
</evidence>
<dbReference type="PANTHER" id="PTHR42681">
    <property type="entry name" value="MALONYL-COA-ACYL CARRIER PROTEIN TRANSACYLASE, MITOCHONDRIAL"/>
    <property type="match status" value="1"/>
</dbReference>
<proteinExistence type="predicted"/>
<dbReference type="EMBL" id="JAPWIJ010000001">
    <property type="protein sequence ID" value="MCZ4517144.1"/>
    <property type="molecule type" value="Genomic_DNA"/>
</dbReference>
<dbReference type="SUPFAM" id="SSF52151">
    <property type="entry name" value="FabD/lysophospholipase-like"/>
    <property type="match status" value="1"/>
</dbReference>
<comment type="catalytic activity">
    <reaction evidence="4">
        <text>holo-[ACP] + malonyl-CoA = malonyl-[ACP] + CoA</text>
        <dbReference type="Rhea" id="RHEA:41792"/>
        <dbReference type="Rhea" id="RHEA-COMP:9623"/>
        <dbReference type="Rhea" id="RHEA-COMP:9685"/>
        <dbReference type="ChEBI" id="CHEBI:57287"/>
        <dbReference type="ChEBI" id="CHEBI:57384"/>
        <dbReference type="ChEBI" id="CHEBI:64479"/>
        <dbReference type="ChEBI" id="CHEBI:78449"/>
        <dbReference type="EC" id="2.3.1.39"/>
    </reaction>
</comment>
<dbReference type="SMART" id="SM00827">
    <property type="entry name" value="PKS_AT"/>
    <property type="match status" value="1"/>
</dbReference>
<sequence length="312" mass="31518">MITLLAPGQGAQTPRMLSPWLKDPDRHRLVENWSQRAAIDLIALGTTASKDEIARTENAQPLLVTAALLAGLPVIDALADAGQAHTAVAGHSVGELAAAALAGALDPADAVHLAAVRGRAMAAACAATTGSMAAVLGGDLETVTDAIESAGLTVANHNGPGQVVAAGPIDAIEAFVAAPPVGTAARRLHVAGAFHSAAMQSATEVFAEAIASVPIRDADVPVVSNADGALVRSATSLCERLVGQITEPVRWDLCLETFRAADITSAICLPPAGTLAGIASRTLPSVAVVRITSPRDIDRLASTTKGRSDAAA</sequence>
<dbReference type="InterPro" id="IPR016036">
    <property type="entry name" value="Malonyl_transacylase_ACP-bd"/>
</dbReference>
<dbReference type="InterPro" id="IPR001227">
    <property type="entry name" value="Ac_transferase_dom_sf"/>
</dbReference>
<keyword evidence="7" id="KW-1185">Reference proteome</keyword>
<evidence type="ECO:0000313" key="7">
    <source>
        <dbReference type="Proteomes" id="UP001081071"/>
    </source>
</evidence>
<gene>
    <name evidence="6" type="ORF">O4220_01355</name>
</gene>
<accession>A0ABT4M8W1</accession>